<dbReference type="HAMAP" id="MF_00418">
    <property type="entry name" value="DapA"/>
    <property type="match status" value="1"/>
</dbReference>
<gene>
    <name evidence="12" type="primary">dapA</name>
    <name evidence="16" type="ORF">CHH61_11400</name>
</gene>
<accession>A0A268S010</accession>
<dbReference type="EC" id="4.3.3.7" evidence="4 12"/>
<evidence type="ECO:0000256" key="6">
    <source>
        <dbReference type="ARBA" id="ARBA00022605"/>
    </source>
</evidence>
<dbReference type="PRINTS" id="PR00146">
    <property type="entry name" value="DHPICSNTHASE"/>
</dbReference>
<comment type="pathway">
    <text evidence="2 12">Amino-acid biosynthesis; L-lysine biosynthesis via DAP pathway; (S)-tetrahydrodipicolinate from L-aspartate: step 3/4.</text>
</comment>
<dbReference type="SUPFAM" id="SSF51569">
    <property type="entry name" value="Aldolase"/>
    <property type="match status" value="1"/>
</dbReference>
<dbReference type="GeneID" id="86926166"/>
<evidence type="ECO:0000256" key="2">
    <source>
        <dbReference type="ARBA" id="ARBA00005120"/>
    </source>
</evidence>
<comment type="catalytic activity">
    <reaction evidence="11 12">
        <text>L-aspartate 4-semialdehyde + pyruvate = (2S,4S)-4-hydroxy-2,3,4,5-tetrahydrodipicolinate + H2O + H(+)</text>
        <dbReference type="Rhea" id="RHEA:34171"/>
        <dbReference type="ChEBI" id="CHEBI:15361"/>
        <dbReference type="ChEBI" id="CHEBI:15377"/>
        <dbReference type="ChEBI" id="CHEBI:15378"/>
        <dbReference type="ChEBI" id="CHEBI:67139"/>
        <dbReference type="ChEBI" id="CHEBI:537519"/>
        <dbReference type="EC" id="4.3.3.7"/>
    </reaction>
</comment>
<dbReference type="AlphaFoldDB" id="A0A268S010"/>
<evidence type="ECO:0000256" key="3">
    <source>
        <dbReference type="ARBA" id="ARBA00007592"/>
    </source>
</evidence>
<evidence type="ECO:0000256" key="15">
    <source>
        <dbReference type="PIRSR" id="PIRSR001365-2"/>
    </source>
</evidence>
<dbReference type="GO" id="GO:0009089">
    <property type="term" value="P:lysine biosynthetic process via diaminopimelate"/>
    <property type="evidence" value="ECO:0007669"/>
    <property type="project" value="UniProtKB-UniRule"/>
</dbReference>
<comment type="function">
    <text evidence="1 12">Catalyzes the condensation of (S)-aspartate-beta-semialdehyde [(S)-ASA] and pyruvate to 4-hydroxy-tetrahydrodipicolinate (HTPA).</text>
</comment>
<dbReference type="PIRSF" id="PIRSF001365">
    <property type="entry name" value="DHDPS"/>
    <property type="match status" value="1"/>
</dbReference>
<keyword evidence="5 12" id="KW-0963">Cytoplasm</keyword>
<keyword evidence="9 12" id="KW-0456">Lyase</keyword>
<reference evidence="16 17" key="1">
    <citation type="submission" date="2017-07" db="EMBL/GenBank/DDBJ databases">
        <title>Isolation and whole genome analysis of endospore-forming bacteria from heroin.</title>
        <authorList>
            <person name="Kalinowski J."/>
            <person name="Ahrens B."/>
            <person name="Al-Dilaimi A."/>
            <person name="Winkler A."/>
            <person name="Wibberg D."/>
            <person name="Schleenbecker U."/>
            <person name="Ruckert C."/>
            <person name="Wolfel R."/>
            <person name="Grass G."/>
        </authorList>
    </citation>
    <scope>NUCLEOTIDE SEQUENCE [LARGE SCALE GENOMIC DNA]</scope>
    <source>
        <strain evidence="16 17">7523-2</strain>
    </source>
</reference>
<dbReference type="PANTHER" id="PTHR12128:SF66">
    <property type="entry name" value="4-HYDROXY-2-OXOGLUTARATE ALDOLASE, MITOCHONDRIAL"/>
    <property type="match status" value="1"/>
</dbReference>
<dbReference type="PROSITE" id="PS00666">
    <property type="entry name" value="DHDPS_2"/>
    <property type="match status" value="1"/>
</dbReference>
<keyword evidence="10 12" id="KW-0704">Schiff base</keyword>
<evidence type="ECO:0000256" key="1">
    <source>
        <dbReference type="ARBA" id="ARBA00003294"/>
    </source>
</evidence>
<evidence type="ECO:0000313" key="16">
    <source>
        <dbReference type="EMBL" id="PAF25830.1"/>
    </source>
</evidence>
<sequence>MDFGYLMTAMVTPFTNENALDVNGIRTLINHLAKNGTDTVVIHGTTGEAPTLTLEEKQTLLSVAVEEAANANIKVIAGIGANSTEQAVQMAQAAEQTGADGLMVVVPYYNKPSQEGIYQHIAQVAQSTPLPVMLYNVPGRTGADMSAETALRLAAINQVFAIKEASGNIDKVTEILRLAPEGFSVYSGDDSLTLPMMAVGARGVVSVASHIVGREMKQMIDAFASGELQLAASIHHKLFPVMKAMFMAPSPAPVKTALARYQLPGGGVRLPLIGLNEAESIELEAVLEPFLPITSRSVASS</sequence>
<dbReference type="NCBIfam" id="TIGR00674">
    <property type="entry name" value="dapA"/>
    <property type="match status" value="1"/>
</dbReference>
<feature type="site" description="Part of a proton relay during catalysis" evidence="12">
    <location>
        <position position="45"/>
    </location>
</feature>
<evidence type="ECO:0000256" key="12">
    <source>
        <dbReference type="HAMAP-Rule" id="MF_00418"/>
    </source>
</evidence>
<dbReference type="GO" id="GO:0005829">
    <property type="term" value="C:cytosol"/>
    <property type="evidence" value="ECO:0007669"/>
    <property type="project" value="TreeGrafter"/>
</dbReference>
<evidence type="ECO:0000256" key="11">
    <source>
        <dbReference type="ARBA" id="ARBA00047836"/>
    </source>
</evidence>
<evidence type="ECO:0000313" key="17">
    <source>
        <dbReference type="Proteomes" id="UP000216133"/>
    </source>
</evidence>
<protein>
    <recommendedName>
        <fullName evidence="4 12">4-hydroxy-tetrahydrodipicolinate synthase</fullName>
        <shortName evidence="12">HTPA synthase</shortName>
        <ecNumber evidence="4 12">4.3.3.7</ecNumber>
    </recommendedName>
</protein>
<keyword evidence="7 12" id="KW-0220">Diaminopimelate biosynthesis</keyword>
<dbReference type="Gene3D" id="3.20.20.70">
    <property type="entry name" value="Aldolase class I"/>
    <property type="match status" value="1"/>
</dbReference>
<dbReference type="InterPro" id="IPR005263">
    <property type="entry name" value="DapA"/>
</dbReference>
<dbReference type="PANTHER" id="PTHR12128">
    <property type="entry name" value="DIHYDRODIPICOLINATE SYNTHASE"/>
    <property type="match status" value="1"/>
</dbReference>
<dbReference type="EMBL" id="NPBS01000059">
    <property type="protein sequence ID" value="PAF25830.1"/>
    <property type="molecule type" value="Genomic_DNA"/>
</dbReference>
<feature type="site" description="Part of a proton relay during catalysis" evidence="12">
    <location>
        <position position="109"/>
    </location>
</feature>
<name>A0A268S010_SHOCL</name>
<feature type="binding site" evidence="12 15">
    <location>
        <position position="46"/>
    </location>
    <ligand>
        <name>pyruvate</name>
        <dbReference type="ChEBI" id="CHEBI:15361"/>
    </ligand>
</feature>
<evidence type="ECO:0000256" key="13">
    <source>
        <dbReference type="PIRNR" id="PIRNR001365"/>
    </source>
</evidence>
<dbReference type="CDD" id="cd00950">
    <property type="entry name" value="DHDPS"/>
    <property type="match status" value="1"/>
</dbReference>
<comment type="subcellular location">
    <subcellularLocation>
        <location evidence="12">Cytoplasm</location>
    </subcellularLocation>
</comment>
<dbReference type="GO" id="GO:0008840">
    <property type="term" value="F:4-hydroxy-tetrahydrodipicolinate synthase activity"/>
    <property type="evidence" value="ECO:0007669"/>
    <property type="project" value="UniProtKB-UniRule"/>
</dbReference>
<dbReference type="GO" id="GO:0019877">
    <property type="term" value="P:diaminopimelate biosynthetic process"/>
    <property type="evidence" value="ECO:0007669"/>
    <property type="project" value="UniProtKB-UniRule"/>
</dbReference>
<feature type="binding site" evidence="12 15">
    <location>
        <position position="205"/>
    </location>
    <ligand>
        <name>pyruvate</name>
        <dbReference type="ChEBI" id="CHEBI:15361"/>
    </ligand>
</feature>
<dbReference type="RefSeq" id="WP_094427942.1">
    <property type="nucleotide sequence ID" value="NZ_CP019985.1"/>
</dbReference>
<keyword evidence="6 12" id="KW-0028">Amino-acid biosynthesis</keyword>
<dbReference type="InterPro" id="IPR013785">
    <property type="entry name" value="Aldolase_TIM"/>
</dbReference>
<evidence type="ECO:0000256" key="7">
    <source>
        <dbReference type="ARBA" id="ARBA00022915"/>
    </source>
</evidence>
<evidence type="ECO:0000256" key="8">
    <source>
        <dbReference type="ARBA" id="ARBA00023154"/>
    </source>
</evidence>
<comment type="subunit">
    <text evidence="12">Homotetramer; dimer of dimers.</text>
</comment>
<evidence type="ECO:0000256" key="9">
    <source>
        <dbReference type="ARBA" id="ARBA00023239"/>
    </source>
</evidence>
<keyword evidence="8 12" id="KW-0457">Lysine biosynthesis</keyword>
<dbReference type="Proteomes" id="UP000216133">
    <property type="component" value="Unassembled WGS sequence"/>
</dbReference>
<feature type="active site" description="Proton donor/acceptor" evidence="12 14">
    <location>
        <position position="135"/>
    </location>
</feature>
<dbReference type="InterPro" id="IPR002220">
    <property type="entry name" value="DapA-like"/>
</dbReference>
<comment type="similarity">
    <text evidence="3 12 13">Belongs to the DapA family.</text>
</comment>
<organism evidence="16 17">
    <name type="scientific">Shouchella clausii</name>
    <name type="common">Alkalihalobacillus clausii</name>
    <dbReference type="NCBI Taxonomy" id="79880"/>
    <lineage>
        <taxon>Bacteria</taxon>
        <taxon>Bacillati</taxon>
        <taxon>Bacillota</taxon>
        <taxon>Bacilli</taxon>
        <taxon>Bacillales</taxon>
        <taxon>Bacillaceae</taxon>
        <taxon>Shouchella</taxon>
    </lineage>
</organism>
<dbReference type="InterPro" id="IPR020625">
    <property type="entry name" value="Schiff_base-form_aldolases_AS"/>
</dbReference>
<proteinExistence type="inferred from homology"/>
<evidence type="ECO:0000256" key="5">
    <source>
        <dbReference type="ARBA" id="ARBA00022490"/>
    </source>
</evidence>
<feature type="active site" description="Schiff-base intermediate with substrate" evidence="12 14">
    <location>
        <position position="163"/>
    </location>
</feature>
<dbReference type="UniPathway" id="UPA00034">
    <property type="reaction ID" value="UER00017"/>
</dbReference>
<comment type="caution">
    <text evidence="12">Was originally thought to be a dihydrodipicolinate synthase (DHDPS), catalyzing the condensation of (S)-aspartate-beta-semialdehyde [(S)-ASA] and pyruvate to dihydrodipicolinate (DHDP). However, it was shown in E.coli that the product of the enzymatic reaction is not dihydrodipicolinate but in fact (4S)-4-hydroxy-2,3,4,5-tetrahydro-(2S)-dipicolinic acid (HTPA), and that the consecutive dehydration reaction leading to DHDP is not spontaneous but catalyzed by DapB.</text>
</comment>
<comment type="caution">
    <text evidence="16">The sequence shown here is derived from an EMBL/GenBank/DDBJ whole genome shotgun (WGS) entry which is preliminary data.</text>
</comment>
<dbReference type="SMART" id="SM01130">
    <property type="entry name" value="DHDPS"/>
    <property type="match status" value="1"/>
</dbReference>
<evidence type="ECO:0000256" key="14">
    <source>
        <dbReference type="PIRSR" id="PIRSR001365-1"/>
    </source>
</evidence>
<evidence type="ECO:0000256" key="4">
    <source>
        <dbReference type="ARBA" id="ARBA00012086"/>
    </source>
</evidence>
<dbReference type="Pfam" id="PF00701">
    <property type="entry name" value="DHDPS"/>
    <property type="match status" value="1"/>
</dbReference>
<evidence type="ECO:0000256" key="10">
    <source>
        <dbReference type="ARBA" id="ARBA00023270"/>
    </source>
</evidence>